<proteinExistence type="predicted"/>
<gene>
    <name evidence="1" type="ORF">SBA5_220106</name>
</gene>
<dbReference type="AlphaFoldDB" id="A0A2N9L7M4"/>
<accession>A0A2N9L7M4</accession>
<protein>
    <submittedName>
        <fullName evidence="1">Uncharacterized protein</fullName>
    </submittedName>
</protein>
<evidence type="ECO:0000313" key="2">
    <source>
        <dbReference type="Proteomes" id="UP000239735"/>
    </source>
</evidence>
<evidence type="ECO:0000313" key="1">
    <source>
        <dbReference type="EMBL" id="SPE19260.1"/>
    </source>
</evidence>
<dbReference type="EMBL" id="OKRB01000078">
    <property type="protein sequence ID" value="SPE19260.1"/>
    <property type="molecule type" value="Genomic_DNA"/>
</dbReference>
<dbReference type="Proteomes" id="UP000239735">
    <property type="component" value="Unassembled WGS sequence"/>
</dbReference>
<sequence length="56" mass="6019">MPAPRYGCECGGEESDGCYVGKLAPINQGAPEDCISNIRTLQYVLKIGSVIFGKLR</sequence>
<reference evidence="2" key="1">
    <citation type="submission" date="2018-02" db="EMBL/GenBank/DDBJ databases">
        <authorList>
            <person name="Hausmann B."/>
        </authorList>
    </citation>
    <scope>NUCLEOTIDE SEQUENCE [LARGE SCALE GENOMIC DNA]</scope>
    <source>
        <strain evidence="2">Peat soil MAG SbA5</strain>
    </source>
</reference>
<organism evidence="1 2">
    <name type="scientific">Candidatus Sulfuritelmatomonas gaucii</name>
    <dbReference type="NCBI Taxonomy" id="2043161"/>
    <lineage>
        <taxon>Bacteria</taxon>
        <taxon>Pseudomonadati</taxon>
        <taxon>Acidobacteriota</taxon>
        <taxon>Terriglobia</taxon>
        <taxon>Terriglobales</taxon>
        <taxon>Acidobacteriaceae</taxon>
        <taxon>Candidatus Sulfuritelmatomonas</taxon>
    </lineage>
</organism>
<name>A0A2N9L7M4_9BACT</name>